<dbReference type="SMART" id="SM00025">
    <property type="entry name" value="Pumilio"/>
    <property type="match status" value="8"/>
</dbReference>
<evidence type="ECO:0000256" key="5">
    <source>
        <dbReference type="SAM" id="MobiDB-lite"/>
    </source>
</evidence>
<evidence type="ECO:0000313" key="7">
    <source>
        <dbReference type="EMBL" id="CAD6198053.1"/>
    </source>
</evidence>
<name>A0A8S1HUY8_9PELO</name>
<dbReference type="PROSITE" id="PS50303">
    <property type="entry name" value="PUM_HD"/>
    <property type="match status" value="1"/>
</dbReference>
<feature type="compositionally biased region" description="Low complexity" evidence="5">
    <location>
        <begin position="124"/>
        <end position="138"/>
    </location>
</feature>
<feature type="domain" description="PUM-HD" evidence="6">
    <location>
        <begin position="170"/>
        <end position="569"/>
    </location>
</feature>
<feature type="repeat" description="Pumilio" evidence="4">
    <location>
        <begin position="240"/>
        <end position="279"/>
    </location>
</feature>
<dbReference type="OrthoDB" id="668540at2759"/>
<keyword evidence="2" id="KW-0677">Repeat</keyword>
<sequence length="624" mass="71648">MERQNRNAPSDNSSYPCRSFKNGYRNGPPQGRPYNMNAFNGDLSHSPDSGNFFRFSPPTDMNEGRFPKPLYGMYSSPLISQNDINLINEQFMNMNTNSSPRDYGHMRNNPVNGFMNNAHRNLLSSDSYSSQNSRKSSSTRVHSNRSDFTSDYSSSNYSMNSNSMSHARPNSRQCLLPSWALDSHGNLDSGVTVRMVIERGDLVKFAMDKAGCHLLQENFNLEDFIKNDKYDVVRERVFKDVIEDCHVFLNLCTNMFGNFFVQRIVEKSYPNSIEQQMIRNHLASDLPRLCLDKCACRVVQIALEKLDPALSSSLVDYLPRDDRIIKICTDQNANHVIQKVLKTMPLKKWEFLVDFFARSDRDNLMRICQDKYGCRVVQTMLEMMTPPENQHVGDHTRLLHKLMGAIVAKCHQLASNEFANYVVQHILSGSGSLADFRIMIIDKCLLRNLLSMSQEKYASHVIEKAFRYAPPKLLIEMFDEIFDGYVPHPESGKDALDILLFHQFGNYVIQRMLDICREVVIGKRVYSQVYTAKFTQWMSRMGYRVSREQNRLARFSSGKKIIDILNSLELRNPVRDDLFLASLPGSPGNTLDQSVTENGSWNRSPPFSASLHDYQGHFDFNYGR</sequence>
<accession>A0A8S1HUY8</accession>
<dbReference type="GO" id="GO:0030154">
    <property type="term" value="P:cell differentiation"/>
    <property type="evidence" value="ECO:0007669"/>
    <property type="project" value="UniProtKB-KW"/>
</dbReference>
<dbReference type="GO" id="GO:0005737">
    <property type="term" value="C:cytoplasm"/>
    <property type="evidence" value="ECO:0007669"/>
    <property type="project" value="TreeGrafter"/>
</dbReference>
<feature type="repeat" description="Pumilio" evidence="4">
    <location>
        <begin position="281"/>
        <end position="316"/>
    </location>
</feature>
<feature type="repeat" description="Pumilio" evidence="4">
    <location>
        <begin position="444"/>
        <end position="483"/>
    </location>
</feature>
<dbReference type="PANTHER" id="PTHR12537:SF112">
    <property type="entry name" value="FEM-3 MRNA-BINDING FACTOR 1-RELATED"/>
    <property type="match status" value="1"/>
</dbReference>
<evidence type="ECO:0000256" key="4">
    <source>
        <dbReference type="PROSITE-ProRule" id="PRU00317"/>
    </source>
</evidence>
<dbReference type="Proteomes" id="UP000835052">
    <property type="component" value="Unassembled WGS sequence"/>
</dbReference>
<dbReference type="InterPro" id="IPR016024">
    <property type="entry name" value="ARM-type_fold"/>
</dbReference>
<evidence type="ECO:0000256" key="2">
    <source>
        <dbReference type="ARBA" id="ARBA00022737"/>
    </source>
</evidence>
<feature type="repeat" description="Pumilio" evidence="4">
    <location>
        <begin position="490"/>
        <end position="527"/>
    </location>
</feature>
<dbReference type="InterPro" id="IPR033133">
    <property type="entry name" value="PUM-HD"/>
</dbReference>
<evidence type="ECO:0000259" key="6">
    <source>
        <dbReference type="PROSITE" id="PS50303"/>
    </source>
</evidence>
<feature type="region of interest" description="Disordered" evidence="5">
    <location>
        <begin position="98"/>
        <end position="153"/>
    </location>
</feature>
<keyword evidence="1" id="KW-0217">Developmental protein</keyword>
<protein>
    <recommendedName>
        <fullName evidence="6">PUM-HD domain-containing protein</fullName>
    </recommendedName>
</protein>
<feature type="repeat" description="Pumilio" evidence="4">
    <location>
        <begin position="354"/>
        <end position="394"/>
    </location>
</feature>
<organism evidence="7 8">
    <name type="scientific">Caenorhabditis auriculariae</name>
    <dbReference type="NCBI Taxonomy" id="2777116"/>
    <lineage>
        <taxon>Eukaryota</taxon>
        <taxon>Metazoa</taxon>
        <taxon>Ecdysozoa</taxon>
        <taxon>Nematoda</taxon>
        <taxon>Chromadorea</taxon>
        <taxon>Rhabditida</taxon>
        <taxon>Rhabditina</taxon>
        <taxon>Rhabditomorpha</taxon>
        <taxon>Rhabditoidea</taxon>
        <taxon>Rhabditidae</taxon>
        <taxon>Peloderinae</taxon>
        <taxon>Caenorhabditis</taxon>
    </lineage>
</organism>
<reference evidence="7" key="1">
    <citation type="submission" date="2020-10" db="EMBL/GenBank/DDBJ databases">
        <authorList>
            <person name="Kikuchi T."/>
        </authorList>
    </citation>
    <scope>NUCLEOTIDE SEQUENCE</scope>
    <source>
        <strain evidence="7">NKZ352</strain>
    </source>
</reference>
<feature type="region of interest" description="Disordered" evidence="5">
    <location>
        <begin position="1"/>
        <end position="39"/>
    </location>
</feature>
<dbReference type="SUPFAM" id="SSF48371">
    <property type="entry name" value="ARM repeat"/>
    <property type="match status" value="1"/>
</dbReference>
<dbReference type="EMBL" id="CAJGYM010000114">
    <property type="protein sequence ID" value="CAD6198053.1"/>
    <property type="molecule type" value="Genomic_DNA"/>
</dbReference>
<dbReference type="InterPro" id="IPR011989">
    <property type="entry name" value="ARM-like"/>
</dbReference>
<evidence type="ECO:0000256" key="1">
    <source>
        <dbReference type="ARBA" id="ARBA00022473"/>
    </source>
</evidence>
<keyword evidence="8" id="KW-1185">Reference proteome</keyword>
<comment type="caution">
    <text evidence="7">The sequence shown here is derived from an EMBL/GenBank/DDBJ whole genome shotgun (WGS) entry which is preliminary data.</text>
</comment>
<dbReference type="Gene3D" id="1.25.10.10">
    <property type="entry name" value="Leucine-rich Repeat Variant"/>
    <property type="match status" value="1"/>
</dbReference>
<evidence type="ECO:0000313" key="8">
    <source>
        <dbReference type="Proteomes" id="UP000835052"/>
    </source>
</evidence>
<dbReference type="PROSITE" id="PS50302">
    <property type="entry name" value="PUM"/>
    <property type="match status" value="5"/>
</dbReference>
<dbReference type="GO" id="GO:0010608">
    <property type="term" value="P:post-transcriptional regulation of gene expression"/>
    <property type="evidence" value="ECO:0007669"/>
    <property type="project" value="TreeGrafter"/>
</dbReference>
<evidence type="ECO:0000256" key="3">
    <source>
        <dbReference type="ARBA" id="ARBA00022782"/>
    </source>
</evidence>
<feature type="compositionally biased region" description="Polar residues" evidence="5">
    <location>
        <begin position="109"/>
        <end position="123"/>
    </location>
</feature>
<dbReference type="GO" id="GO:0005634">
    <property type="term" value="C:nucleus"/>
    <property type="evidence" value="ECO:0007669"/>
    <property type="project" value="TreeGrafter"/>
</dbReference>
<gene>
    <name evidence="7" type="ORF">CAUJ_LOCUS13960</name>
</gene>
<dbReference type="Pfam" id="PF00806">
    <property type="entry name" value="PUF"/>
    <property type="match status" value="8"/>
</dbReference>
<feature type="compositionally biased region" description="Polar residues" evidence="5">
    <location>
        <begin position="1"/>
        <end position="16"/>
    </location>
</feature>
<dbReference type="InterPro" id="IPR001313">
    <property type="entry name" value="Pumilio_RNA-bd_rpt"/>
</dbReference>
<dbReference type="AlphaFoldDB" id="A0A8S1HUY8"/>
<proteinExistence type="predicted"/>
<keyword evidence="3" id="KW-0221">Differentiation</keyword>
<dbReference type="GO" id="GO:0003730">
    <property type="term" value="F:mRNA 3'-UTR binding"/>
    <property type="evidence" value="ECO:0007669"/>
    <property type="project" value="TreeGrafter"/>
</dbReference>
<dbReference type="PANTHER" id="PTHR12537">
    <property type="entry name" value="RNA BINDING PROTEIN PUMILIO-RELATED"/>
    <property type="match status" value="1"/>
</dbReference>